<keyword evidence="5" id="KW-1003">Cell membrane</keyword>
<keyword evidence="2 5" id="KW-0812">Transmembrane</keyword>
<evidence type="ECO:0000256" key="1">
    <source>
        <dbReference type="ARBA" id="ARBA00004127"/>
    </source>
</evidence>
<accession>A0A8H9KS30</accession>
<dbReference type="NCBIfam" id="TIGR01770">
    <property type="entry name" value="NDH_I_N"/>
    <property type="match status" value="1"/>
</dbReference>
<evidence type="ECO:0000313" key="9">
    <source>
        <dbReference type="Proteomes" id="UP000628079"/>
    </source>
</evidence>
<dbReference type="NCBIfam" id="NF004441">
    <property type="entry name" value="PRK05777.1-4"/>
    <property type="match status" value="1"/>
</dbReference>
<feature type="transmembrane region" description="Helical" evidence="5">
    <location>
        <begin position="281"/>
        <end position="302"/>
    </location>
</feature>
<dbReference type="GO" id="GO:0012505">
    <property type="term" value="C:endomembrane system"/>
    <property type="evidence" value="ECO:0007669"/>
    <property type="project" value="UniProtKB-SubCell"/>
</dbReference>
<proteinExistence type="inferred from homology"/>
<protein>
    <recommendedName>
        <fullName evidence="5">NADH-quinone oxidoreductase subunit N</fullName>
        <ecNumber evidence="5">7.1.1.-</ecNumber>
    </recommendedName>
    <alternativeName>
        <fullName evidence="5">NADH dehydrogenase I subunit N</fullName>
    </alternativeName>
    <alternativeName>
        <fullName evidence="5">NDH-1 subunit N</fullName>
    </alternativeName>
</protein>
<keyword evidence="4 5" id="KW-0472">Membrane</keyword>
<dbReference type="AlphaFoldDB" id="A0A8H9KS30"/>
<dbReference type="EMBL" id="BMEA01000001">
    <property type="protein sequence ID" value="GGB74759.1"/>
    <property type="molecule type" value="Genomic_DNA"/>
</dbReference>
<keyword evidence="5" id="KW-1278">Translocase</keyword>
<dbReference type="GO" id="GO:0042773">
    <property type="term" value="P:ATP synthesis coupled electron transport"/>
    <property type="evidence" value="ECO:0007669"/>
    <property type="project" value="InterPro"/>
</dbReference>
<dbReference type="PANTHER" id="PTHR22773">
    <property type="entry name" value="NADH DEHYDROGENASE"/>
    <property type="match status" value="1"/>
</dbReference>
<evidence type="ECO:0000256" key="5">
    <source>
        <dbReference type="HAMAP-Rule" id="MF_00445"/>
    </source>
</evidence>
<dbReference type="InterPro" id="IPR010096">
    <property type="entry name" value="NADH-Q_OxRdtase_suN/2"/>
</dbReference>
<comment type="function">
    <text evidence="5">NDH-1 shuttles electrons from NADH, via FMN and iron-sulfur (Fe-S) centers, to quinones in the respiratory chain. The immediate electron acceptor for the enzyme in this species is believed to be a menaquinone. Couples the redox reaction to proton translocation (for every two electrons transferred, four hydrogen ions are translocated across the cytoplasmic membrane), and thus conserves the redox energy in a proton gradient.</text>
</comment>
<keyword evidence="5" id="KW-0520">NAD</keyword>
<dbReference type="GO" id="GO:0048038">
    <property type="term" value="F:quinone binding"/>
    <property type="evidence" value="ECO:0007669"/>
    <property type="project" value="UniProtKB-KW"/>
</dbReference>
<keyword evidence="5" id="KW-0813">Transport</keyword>
<keyword evidence="3 5" id="KW-1133">Transmembrane helix</keyword>
<dbReference type="GO" id="GO:0008137">
    <property type="term" value="F:NADH dehydrogenase (ubiquinone) activity"/>
    <property type="evidence" value="ECO:0007669"/>
    <property type="project" value="InterPro"/>
</dbReference>
<feature type="transmembrane region" description="Helical" evidence="5">
    <location>
        <begin position="25"/>
        <end position="44"/>
    </location>
</feature>
<feature type="transmembrane region" description="Helical" evidence="5">
    <location>
        <begin position="484"/>
        <end position="510"/>
    </location>
</feature>
<feature type="transmembrane region" description="Helical" evidence="5">
    <location>
        <begin position="340"/>
        <end position="361"/>
    </location>
</feature>
<dbReference type="EC" id="7.1.1.-" evidence="5"/>
<feature type="transmembrane region" description="Helical" evidence="5">
    <location>
        <begin position="199"/>
        <end position="223"/>
    </location>
</feature>
<organism evidence="8 9">
    <name type="scientific">Knoellia flava</name>
    <dbReference type="NCBI Taxonomy" id="913969"/>
    <lineage>
        <taxon>Bacteria</taxon>
        <taxon>Bacillati</taxon>
        <taxon>Actinomycetota</taxon>
        <taxon>Actinomycetes</taxon>
        <taxon>Micrococcales</taxon>
        <taxon>Intrasporangiaceae</taxon>
        <taxon>Knoellia</taxon>
    </lineage>
</organism>
<feature type="transmembrane region" description="Helical" evidence="5">
    <location>
        <begin position="91"/>
        <end position="108"/>
    </location>
</feature>
<feature type="domain" description="NADH:quinone oxidoreductase/Mrp antiporter transmembrane" evidence="7">
    <location>
        <begin position="163"/>
        <end position="457"/>
    </location>
</feature>
<feature type="transmembrane region" description="Helical" evidence="5">
    <location>
        <begin position="447"/>
        <end position="472"/>
    </location>
</feature>
<dbReference type="Pfam" id="PF00361">
    <property type="entry name" value="Proton_antipo_M"/>
    <property type="match status" value="1"/>
</dbReference>
<comment type="similarity">
    <text evidence="5">Belongs to the complex I subunit 2 family.</text>
</comment>
<evidence type="ECO:0000256" key="4">
    <source>
        <dbReference type="ARBA" id="ARBA00023136"/>
    </source>
</evidence>
<evidence type="ECO:0000313" key="8">
    <source>
        <dbReference type="EMBL" id="GGB74759.1"/>
    </source>
</evidence>
<comment type="subcellular location">
    <subcellularLocation>
        <location evidence="5">Cell membrane</location>
        <topology evidence="5">Multi-pass membrane protein</topology>
    </subcellularLocation>
    <subcellularLocation>
        <location evidence="1">Endomembrane system</location>
        <topology evidence="1">Multi-pass membrane protein</topology>
    </subcellularLocation>
    <subcellularLocation>
        <location evidence="6">Membrane</location>
        <topology evidence="6">Multi-pass membrane protein</topology>
    </subcellularLocation>
</comment>
<comment type="subunit">
    <text evidence="5">NDH-1 is composed of 14 different subunits. Subunits NuoA, H, J, K, L, M, N constitute the membrane sector of the complex.</text>
</comment>
<dbReference type="RefSeq" id="WP_035948139.1">
    <property type="nucleotide sequence ID" value="NZ_BMEA01000001.1"/>
</dbReference>
<dbReference type="HAMAP" id="MF_00445">
    <property type="entry name" value="NDH1_NuoN_1"/>
    <property type="match status" value="1"/>
</dbReference>
<dbReference type="Proteomes" id="UP000628079">
    <property type="component" value="Unassembled WGS sequence"/>
</dbReference>
<feature type="transmembrane region" description="Helical" evidence="5">
    <location>
        <begin position="146"/>
        <end position="163"/>
    </location>
</feature>
<feature type="transmembrane region" description="Helical" evidence="5">
    <location>
        <begin position="367"/>
        <end position="388"/>
    </location>
</feature>
<feature type="transmembrane region" description="Helical" evidence="5">
    <location>
        <begin position="314"/>
        <end position="333"/>
    </location>
</feature>
<feature type="transmembrane region" description="Helical" evidence="5">
    <location>
        <begin position="409"/>
        <end position="427"/>
    </location>
</feature>
<name>A0A8H9KS30_9MICO</name>
<feature type="transmembrane region" description="Helical" evidence="5">
    <location>
        <begin position="51"/>
        <end position="71"/>
    </location>
</feature>
<keyword evidence="5" id="KW-0874">Quinone</keyword>
<reference evidence="8" key="2">
    <citation type="submission" date="2020-09" db="EMBL/GenBank/DDBJ databases">
        <authorList>
            <person name="Sun Q."/>
            <person name="Zhou Y."/>
        </authorList>
    </citation>
    <scope>NUCLEOTIDE SEQUENCE</scope>
    <source>
        <strain evidence="8">CGMCC 1.10749</strain>
    </source>
</reference>
<reference evidence="8" key="1">
    <citation type="journal article" date="2014" name="Int. J. Syst. Evol. Microbiol.">
        <title>Complete genome sequence of Corynebacterium casei LMG S-19264T (=DSM 44701T), isolated from a smear-ripened cheese.</title>
        <authorList>
            <consortium name="US DOE Joint Genome Institute (JGI-PGF)"/>
            <person name="Walter F."/>
            <person name="Albersmeier A."/>
            <person name="Kalinowski J."/>
            <person name="Ruckert C."/>
        </authorList>
    </citation>
    <scope>NUCLEOTIDE SEQUENCE</scope>
    <source>
        <strain evidence="8">CGMCC 1.10749</strain>
    </source>
</reference>
<evidence type="ECO:0000256" key="2">
    <source>
        <dbReference type="ARBA" id="ARBA00022692"/>
    </source>
</evidence>
<evidence type="ECO:0000256" key="3">
    <source>
        <dbReference type="ARBA" id="ARBA00022989"/>
    </source>
</evidence>
<evidence type="ECO:0000259" key="7">
    <source>
        <dbReference type="Pfam" id="PF00361"/>
    </source>
</evidence>
<evidence type="ECO:0000256" key="6">
    <source>
        <dbReference type="RuleBase" id="RU000320"/>
    </source>
</evidence>
<comment type="catalytic activity">
    <reaction evidence="5">
        <text>a quinone + NADH + 5 H(+)(in) = a quinol + NAD(+) + 4 H(+)(out)</text>
        <dbReference type="Rhea" id="RHEA:57888"/>
        <dbReference type="ChEBI" id="CHEBI:15378"/>
        <dbReference type="ChEBI" id="CHEBI:24646"/>
        <dbReference type="ChEBI" id="CHEBI:57540"/>
        <dbReference type="ChEBI" id="CHEBI:57945"/>
        <dbReference type="ChEBI" id="CHEBI:132124"/>
    </reaction>
</comment>
<dbReference type="GO" id="GO:0050136">
    <property type="term" value="F:NADH dehydrogenase (quinone) (non-electrogenic) activity"/>
    <property type="evidence" value="ECO:0007669"/>
    <property type="project" value="UniProtKB-UniRule"/>
</dbReference>
<dbReference type="GO" id="GO:0005886">
    <property type="term" value="C:plasma membrane"/>
    <property type="evidence" value="ECO:0007669"/>
    <property type="project" value="UniProtKB-SubCell"/>
</dbReference>
<sequence>MTAALLPTALPTAFEAVKVDYAAVAPMLIVVAAALVGVLVEAFAPRLRRHAIQVGLTLAALVVAFAVLVLVSVDNQGVTVGGSIVVDGPALFMQGSLLIFAVLGILTMSERFGGRSADAFTPMGAATPGSPAEAAADRAGYATSEAFPLTMFAVFGMLMFVSANDLITMFVALEVLSLPLYVLTGLARRRRLLSQEASLKYFLLGAFSSAFFLFGAALLYGYAGSSDLSKIATAITTANGDLEGLLLPGVVLTLVGLLFKIGAVPFHSWTPDAYQGAPSPVTGFMAAATKLAAFGAILRLAYVGLEASRLEWRLGVAAVAVLTMVVGAVLSVTQTDIKRLLAYSSVAHAGFILVGVLAFDVTGVSGVMFYLVAYGLATIAAFAIVALVRSGGSEATHLSQWAGLGRKHPVVAGIFALLLLAFAGIPLTSGFTAKFAAFAPAIAHGGLAGIVMVVVGVLASAVTAFVYFRLIVLMYFTEPTGDEVAALTPSIASTIAITVGALGTVILGVVPGPILDLAGRVSQFIQ</sequence>
<feature type="transmembrane region" description="Helical" evidence="5">
    <location>
        <begin position="245"/>
        <end position="269"/>
    </location>
</feature>
<comment type="caution">
    <text evidence="8">The sequence shown here is derived from an EMBL/GenBank/DDBJ whole genome shotgun (WGS) entry which is preliminary data.</text>
</comment>
<dbReference type="InterPro" id="IPR001750">
    <property type="entry name" value="ND/Mrp_TM"/>
</dbReference>
<gene>
    <name evidence="5 8" type="primary">nuoN</name>
    <name evidence="8" type="ORF">GCM10011314_12810</name>
</gene>